<proteinExistence type="predicted"/>
<feature type="domain" description="SAP" evidence="7">
    <location>
        <begin position="41"/>
        <end position="75"/>
    </location>
</feature>
<dbReference type="InterPro" id="IPR036855">
    <property type="entry name" value="Znf_CCCH_sf"/>
</dbReference>
<keyword evidence="9" id="KW-1185">Reference proteome</keyword>
<evidence type="ECO:0000256" key="2">
    <source>
        <dbReference type="ARBA" id="ARBA00022771"/>
    </source>
</evidence>
<dbReference type="PROSITE" id="PS50103">
    <property type="entry name" value="ZF_C3H1"/>
    <property type="match status" value="1"/>
</dbReference>
<evidence type="ECO:0008006" key="10">
    <source>
        <dbReference type="Google" id="ProtNLM"/>
    </source>
</evidence>
<evidence type="ECO:0000256" key="3">
    <source>
        <dbReference type="ARBA" id="ARBA00022833"/>
    </source>
</evidence>
<protein>
    <recommendedName>
        <fullName evidence="10">Zinc finger CCCH domain-containing protein 62-like</fullName>
    </recommendedName>
</protein>
<dbReference type="Gene3D" id="4.10.1000.10">
    <property type="entry name" value="Zinc finger, CCCH-type"/>
    <property type="match status" value="1"/>
</dbReference>
<dbReference type="PROSITE" id="PS50800">
    <property type="entry name" value="SAP"/>
    <property type="match status" value="1"/>
</dbReference>
<evidence type="ECO:0000259" key="7">
    <source>
        <dbReference type="PROSITE" id="PS50800"/>
    </source>
</evidence>
<dbReference type="InterPro" id="IPR041367">
    <property type="entry name" value="Znf-CCCH_4"/>
</dbReference>
<reference evidence="8 9" key="1">
    <citation type="journal article" date="2021" name="Nat. Plants">
        <title>The Taxus genome provides insights into paclitaxel biosynthesis.</title>
        <authorList>
            <person name="Xiong X."/>
            <person name="Gou J."/>
            <person name="Liao Q."/>
            <person name="Li Y."/>
            <person name="Zhou Q."/>
            <person name="Bi G."/>
            <person name="Li C."/>
            <person name="Du R."/>
            <person name="Wang X."/>
            <person name="Sun T."/>
            <person name="Guo L."/>
            <person name="Liang H."/>
            <person name="Lu P."/>
            <person name="Wu Y."/>
            <person name="Zhang Z."/>
            <person name="Ro D.K."/>
            <person name="Shang Y."/>
            <person name="Huang S."/>
            <person name="Yan J."/>
        </authorList>
    </citation>
    <scope>NUCLEOTIDE SEQUENCE [LARGE SCALE GENOMIC DNA]</scope>
    <source>
        <strain evidence="8">Ta-2019</strain>
    </source>
</reference>
<keyword evidence="2 4" id="KW-0863">Zinc-finger</keyword>
<dbReference type="Pfam" id="PF02037">
    <property type="entry name" value="SAP"/>
    <property type="match status" value="1"/>
</dbReference>
<dbReference type="InterPro" id="IPR036361">
    <property type="entry name" value="SAP_dom_sf"/>
</dbReference>
<dbReference type="Gene3D" id="1.10.720.30">
    <property type="entry name" value="SAP domain"/>
    <property type="match status" value="1"/>
</dbReference>
<dbReference type="Proteomes" id="UP000824469">
    <property type="component" value="Unassembled WGS sequence"/>
</dbReference>
<organism evidence="8 9">
    <name type="scientific">Taxus chinensis</name>
    <name type="common">Chinese yew</name>
    <name type="synonym">Taxus wallichiana var. chinensis</name>
    <dbReference type="NCBI Taxonomy" id="29808"/>
    <lineage>
        <taxon>Eukaryota</taxon>
        <taxon>Viridiplantae</taxon>
        <taxon>Streptophyta</taxon>
        <taxon>Embryophyta</taxon>
        <taxon>Tracheophyta</taxon>
        <taxon>Spermatophyta</taxon>
        <taxon>Pinopsida</taxon>
        <taxon>Pinidae</taxon>
        <taxon>Conifers II</taxon>
        <taxon>Cupressales</taxon>
        <taxon>Taxaceae</taxon>
        <taxon>Taxus</taxon>
    </lineage>
</organism>
<dbReference type="InterPro" id="IPR003034">
    <property type="entry name" value="SAP_dom"/>
</dbReference>
<dbReference type="AlphaFoldDB" id="A0AA38FL65"/>
<gene>
    <name evidence="8" type="ORF">KI387_010209</name>
</gene>
<evidence type="ECO:0000313" key="9">
    <source>
        <dbReference type="Proteomes" id="UP000824469"/>
    </source>
</evidence>
<sequence length="422" mass="47263">DEGSELGDDDGQDPDLEIPSLDEKDEKDYLEVAAFIEGGKLDKLKVEQCKLYLRKHGLRLSGKKAVLIERIQEHLEIKDGSGEKKYPKSSFVLNCKGDACTGDIVMFEQKVYEMFSIASRSAVGPTIGTRLVVGRIVKESYGAAKQQHTFTIEVLWSKGEKPLHPLHPLLIKGRNLYKLQTVRQPWPNEEDRKKVLHEKHSRGSLARNARDVRVQHKENNRSHQVRNTQKQTVSASNGNVVKNRDKINLERKPLAEANGISLPVPEICQNIGYPNIVHSAAGSLSSNACTYITPSNGSAGNTRPMQGLTHMARSDSRPAPGFHNGQRETMPGLGSRPAHGIHNGQREPTQGLSGAQRLGSRSAPGIHYGQRELCWHFLRGRCHYGDRCKFFHDNSMLRFSPNCYQMGVQNNENKAQINYRYS</sequence>
<feature type="compositionally biased region" description="Polar residues" evidence="5">
    <location>
        <begin position="225"/>
        <end position="240"/>
    </location>
</feature>
<dbReference type="SUPFAM" id="SSF90229">
    <property type="entry name" value="CCCH zinc finger"/>
    <property type="match status" value="1"/>
</dbReference>
<dbReference type="SUPFAM" id="SSF68906">
    <property type="entry name" value="SAP domain"/>
    <property type="match status" value="1"/>
</dbReference>
<dbReference type="InterPro" id="IPR000571">
    <property type="entry name" value="Znf_CCCH"/>
</dbReference>
<feature type="compositionally biased region" description="Acidic residues" evidence="5">
    <location>
        <begin position="1"/>
        <end position="16"/>
    </location>
</feature>
<dbReference type="Pfam" id="PF18044">
    <property type="entry name" value="zf-CCCH_4"/>
    <property type="match status" value="1"/>
</dbReference>
<feature type="zinc finger region" description="C3H1-type" evidence="4">
    <location>
        <begin position="368"/>
        <end position="395"/>
    </location>
</feature>
<feature type="region of interest" description="Disordered" evidence="5">
    <location>
        <begin position="195"/>
        <end position="243"/>
    </location>
</feature>
<dbReference type="SMART" id="SM00513">
    <property type="entry name" value="SAP"/>
    <property type="match status" value="1"/>
</dbReference>
<keyword evidence="3 4" id="KW-0862">Zinc</keyword>
<feature type="compositionally biased region" description="Basic and acidic residues" evidence="5">
    <location>
        <begin position="208"/>
        <end position="221"/>
    </location>
</feature>
<comment type="caution">
    <text evidence="8">The sequence shown here is derived from an EMBL/GenBank/DDBJ whole genome shotgun (WGS) entry which is preliminary data.</text>
</comment>
<name>A0AA38FL65_TAXCH</name>
<feature type="region of interest" description="Disordered" evidence="5">
    <location>
        <begin position="1"/>
        <end position="24"/>
    </location>
</feature>
<feature type="domain" description="C3H1-type" evidence="6">
    <location>
        <begin position="368"/>
        <end position="395"/>
    </location>
</feature>
<evidence type="ECO:0000313" key="8">
    <source>
        <dbReference type="EMBL" id="KAH9305805.1"/>
    </source>
</evidence>
<feature type="region of interest" description="Disordered" evidence="5">
    <location>
        <begin position="316"/>
        <end position="362"/>
    </location>
</feature>
<evidence type="ECO:0000259" key="6">
    <source>
        <dbReference type="PROSITE" id="PS50103"/>
    </source>
</evidence>
<dbReference type="PANTHER" id="PTHR35323:SF5">
    <property type="entry name" value="ZINC FINGER CCCH DOMAIN-CONTAINING PROTEIN 62"/>
    <property type="match status" value="1"/>
</dbReference>
<dbReference type="GO" id="GO:0008270">
    <property type="term" value="F:zinc ion binding"/>
    <property type="evidence" value="ECO:0007669"/>
    <property type="project" value="UniProtKB-KW"/>
</dbReference>
<dbReference type="Pfam" id="PF24766">
    <property type="entry name" value="DUF7699"/>
    <property type="match status" value="1"/>
</dbReference>
<feature type="non-terminal residue" evidence="8">
    <location>
        <position position="1"/>
    </location>
</feature>
<accession>A0AA38FL65</accession>
<dbReference type="EMBL" id="JAHRHJ020000008">
    <property type="protein sequence ID" value="KAH9305805.1"/>
    <property type="molecule type" value="Genomic_DNA"/>
</dbReference>
<dbReference type="InterPro" id="IPR056116">
    <property type="entry name" value="DUF7699"/>
</dbReference>
<keyword evidence="1 4" id="KW-0479">Metal-binding</keyword>
<dbReference type="PANTHER" id="PTHR35323">
    <property type="entry name" value="SAP DOMAIN-CONTAINING PROTEIN"/>
    <property type="match status" value="1"/>
</dbReference>
<evidence type="ECO:0000256" key="4">
    <source>
        <dbReference type="PROSITE-ProRule" id="PRU00723"/>
    </source>
</evidence>
<evidence type="ECO:0000256" key="1">
    <source>
        <dbReference type="ARBA" id="ARBA00022723"/>
    </source>
</evidence>
<evidence type="ECO:0000256" key="5">
    <source>
        <dbReference type="SAM" id="MobiDB-lite"/>
    </source>
</evidence>